<protein>
    <submittedName>
        <fullName evidence="1">Uncharacterized protein</fullName>
    </submittedName>
</protein>
<comment type="caution">
    <text evidence="1">The sequence shown here is derived from an EMBL/GenBank/DDBJ whole genome shotgun (WGS) entry which is preliminary data.</text>
</comment>
<proteinExistence type="predicted"/>
<dbReference type="RefSeq" id="WP_190836201.1">
    <property type="nucleotide sequence ID" value="NZ_CAWPPI010000106.1"/>
</dbReference>
<sequence>MEADYPKLTFKYGWDDRDDEETSMKGYRSDGVVQSAEGEMYPVYFIDPIRLQQNLEAEDELGSAFLAEPGLIILPEVTREAMENVVRQLWEQGYFECLKPLKPEAEETKEKTRAIA</sequence>
<organism evidence="1 2">
    <name type="scientific">Iningainema tapete BLCC-T55</name>
    <dbReference type="NCBI Taxonomy" id="2748662"/>
    <lineage>
        <taxon>Bacteria</taxon>
        <taxon>Bacillati</taxon>
        <taxon>Cyanobacteriota</taxon>
        <taxon>Cyanophyceae</taxon>
        <taxon>Nostocales</taxon>
        <taxon>Scytonemataceae</taxon>
        <taxon>Iningainema tapete</taxon>
    </lineage>
</organism>
<reference evidence="1" key="1">
    <citation type="submission" date="2020-09" db="EMBL/GenBank/DDBJ databases">
        <title>Iningainema tapete sp. nov. (Scytonemataceae, Cyanobacteria) from greenhouses in central Florida (USA) produces two types of nodularin with biosynthetic potential for microcystin-LR and anabaenopeptins.</title>
        <authorList>
            <person name="Berthold D.E."/>
            <person name="Lefler F.W."/>
            <person name="Huang I.-S."/>
            <person name="Abdulla H."/>
            <person name="Zimba P.V."/>
            <person name="Laughinghouse H.D. IV."/>
        </authorList>
    </citation>
    <scope>NUCLEOTIDE SEQUENCE</scope>
    <source>
        <strain evidence="1">BLCCT55</strain>
    </source>
</reference>
<accession>A0A8J6XLR9</accession>
<dbReference type="Proteomes" id="UP000629098">
    <property type="component" value="Unassembled WGS sequence"/>
</dbReference>
<evidence type="ECO:0000313" key="1">
    <source>
        <dbReference type="EMBL" id="MBD2777128.1"/>
    </source>
</evidence>
<name>A0A8J6XLR9_9CYAN</name>
<gene>
    <name evidence="1" type="ORF">ICL16_35070</name>
</gene>
<dbReference type="EMBL" id="JACXAE010000106">
    <property type="protein sequence ID" value="MBD2777128.1"/>
    <property type="molecule type" value="Genomic_DNA"/>
</dbReference>
<evidence type="ECO:0000313" key="2">
    <source>
        <dbReference type="Proteomes" id="UP000629098"/>
    </source>
</evidence>
<keyword evidence="2" id="KW-1185">Reference proteome</keyword>
<dbReference type="AlphaFoldDB" id="A0A8J6XLR9"/>